<dbReference type="Proteomes" id="UP000199423">
    <property type="component" value="Unassembled WGS sequence"/>
</dbReference>
<feature type="transmembrane region" description="Helical" evidence="1">
    <location>
        <begin position="58"/>
        <end position="76"/>
    </location>
</feature>
<dbReference type="STRING" id="51670.SAMN04488557_1877"/>
<evidence type="ECO:0000313" key="3">
    <source>
        <dbReference type="Proteomes" id="UP000199423"/>
    </source>
</evidence>
<gene>
    <name evidence="2" type="ORF">SAMN04488557_1877</name>
</gene>
<evidence type="ECO:0008006" key="4">
    <source>
        <dbReference type="Google" id="ProtNLM"/>
    </source>
</evidence>
<name>A0A1I7NEY7_9HYPH</name>
<sequence length="174" mass="18626">MRREPAFCYCSFAIDLTSPPSETNLPPMNGSTQDIHRLTRGVRHARARVGMRSRAGQFVKALLAALILFAGVPISASHATPHFDGQKSHIAMSAANSVDVEAQNSSDGDTSPIGGLEDHPCSCPCLLQALPTRSCYKSAYFAGTRVRYAAYFDALGASCEPDPLQKPPRFGVSA</sequence>
<dbReference type="EMBL" id="FPCH01000002">
    <property type="protein sequence ID" value="SFV33209.1"/>
    <property type="molecule type" value="Genomic_DNA"/>
</dbReference>
<keyword evidence="1" id="KW-1133">Transmembrane helix</keyword>
<accession>A0A1I7NEY7</accession>
<keyword evidence="1" id="KW-0472">Membrane</keyword>
<reference evidence="3" key="1">
    <citation type="submission" date="2016-10" db="EMBL/GenBank/DDBJ databases">
        <authorList>
            <person name="Varghese N."/>
            <person name="Submissions S."/>
        </authorList>
    </citation>
    <scope>NUCLEOTIDE SEQUENCE [LARGE SCALE GENOMIC DNA]</scope>
    <source>
        <strain evidence="3">DSM 1565</strain>
    </source>
</reference>
<evidence type="ECO:0000256" key="1">
    <source>
        <dbReference type="SAM" id="Phobius"/>
    </source>
</evidence>
<evidence type="ECO:0000313" key="2">
    <source>
        <dbReference type="EMBL" id="SFV33209.1"/>
    </source>
</evidence>
<keyword evidence="3" id="KW-1185">Reference proteome</keyword>
<dbReference type="AlphaFoldDB" id="A0A1I7NEY7"/>
<keyword evidence="1" id="KW-0812">Transmembrane</keyword>
<proteinExistence type="predicted"/>
<protein>
    <recommendedName>
        <fullName evidence="4">DUF2946 domain-containing protein</fullName>
    </recommendedName>
</protein>
<organism evidence="2 3">
    <name type="scientific">Hyphomicrobium facile</name>
    <dbReference type="NCBI Taxonomy" id="51670"/>
    <lineage>
        <taxon>Bacteria</taxon>
        <taxon>Pseudomonadati</taxon>
        <taxon>Pseudomonadota</taxon>
        <taxon>Alphaproteobacteria</taxon>
        <taxon>Hyphomicrobiales</taxon>
        <taxon>Hyphomicrobiaceae</taxon>
        <taxon>Hyphomicrobium</taxon>
    </lineage>
</organism>